<proteinExistence type="predicted"/>
<dbReference type="Proteomes" id="UP000237271">
    <property type="component" value="Unassembled WGS sequence"/>
</dbReference>
<dbReference type="OrthoDB" id="153467at2759"/>
<evidence type="ECO:0000256" key="4">
    <source>
        <dbReference type="ARBA" id="ARBA00022989"/>
    </source>
</evidence>
<feature type="transmembrane region" description="Helical" evidence="6">
    <location>
        <begin position="12"/>
        <end position="37"/>
    </location>
</feature>
<dbReference type="Pfam" id="PF03092">
    <property type="entry name" value="BT1"/>
    <property type="match status" value="1"/>
</dbReference>
<keyword evidence="3 6" id="KW-0812">Transmembrane</keyword>
<evidence type="ECO:0000256" key="6">
    <source>
        <dbReference type="SAM" id="Phobius"/>
    </source>
</evidence>
<dbReference type="PANTHER" id="PTHR31585">
    <property type="entry name" value="FOLATE-BIOPTERIN TRANSPORTER 1, CHLOROPLASTIC"/>
    <property type="match status" value="1"/>
</dbReference>
<dbReference type="GO" id="GO:0016020">
    <property type="term" value="C:membrane"/>
    <property type="evidence" value="ECO:0007669"/>
    <property type="project" value="UniProtKB-SubCell"/>
</dbReference>
<keyword evidence="2" id="KW-0813">Transport</keyword>
<keyword evidence="8" id="KW-1185">Reference proteome</keyword>
<accession>A0A2P4YJ07</accession>
<dbReference type="PANTHER" id="PTHR31585:SF5">
    <property type="entry name" value="RNA-BINDING S4 DOMAIN-CONTAINING PROTEIN"/>
    <property type="match status" value="1"/>
</dbReference>
<reference evidence="7 8" key="1">
    <citation type="journal article" date="2017" name="Genome Biol. Evol.">
        <title>Phytophthora megakarya and P. palmivora, closely related causal agents of cacao black pod rot, underwent increases in genome sizes and gene numbers by different mechanisms.</title>
        <authorList>
            <person name="Ali S.S."/>
            <person name="Shao J."/>
            <person name="Lary D.J."/>
            <person name="Kronmiller B."/>
            <person name="Shen D."/>
            <person name="Strem M.D."/>
            <person name="Amoako-Attah I."/>
            <person name="Akrofi A.Y."/>
            <person name="Begoude B.A."/>
            <person name="Ten Hoopen G.M."/>
            <person name="Coulibaly K."/>
            <person name="Kebe B.I."/>
            <person name="Melnick R.L."/>
            <person name="Guiltinan M.J."/>
            <person name="Tyler B.M."/>
            <person name="Meinhardt L.W."/>
            <person name="Bailey B.A."/>
        </authorList>
    </citation>
    <scope>NUCLEOTIDE SEQUENCE [LARGE SCALE GENOMIC DNA]</scope>
    <source>
        <strain evidence="8">sbr112.9</strain>
    </source>
</reference>
<evidence type="ECO:0000313" key="7">
    <source>
        <dbReference type="EMBL" id="POM77794.1"/>
    </source>
</evidence>
<gene>
    <name evidence="7" type="ORF">PHPALM_4762</name>
</gene>
<name>A0A2P4YJ07_9STRA</name>
<evidence type="ECO:0000256" key="5">
    <source>
        <dbReference type="ARBA" id="ARBA00023136"/>
    </source>
</evidence>
<keyword evidence="5 6" id="KW-0472">Membrane</keyword>
<comment type="caution">
    <text evidence="7">The sequence shown here is derived from an EMBL/GenBank/DDBJ whole genome shotgun (WGS) entry which is preliminary data.</text>
</comment>
<organism evidence="7 8">
    <name type="scientific">Phytophthora palmivora</name>
    <dbReference type="NCBI Taxonomy" id="4796"/>
    <lineage>
        <taxon>Eukaryota</taxon>
        <taxon>Sar</taxon>
        <taxon>Stramenopiles</taxon>
        <taxon>Oomycota</taxon>
        <taxon>Peronosporomycetes</taxon>
        <taxon>Peronosporales</taxon>
        <taxon>Peronosporaceae</taxon>
        <taxon>Phytophthora</taxon>
    </lineage>
</organism>
<comment type="subcellular location">
    <subcellularLocation>
        <location evidence="1">Membrane</location>
        <topology evidence="1">Multi-pass membrane protein</topology>
    </subcellularLocation>
</comment>
<evidence type="ECO:0000256" key="2">
    <source>
        <dbReference type="ARBA" id="ARBA00022448"/>
    </source>
</evidence>
<evidence type="ECO:0000313" key="8">
    <source>
        <dbReference type="Proteomes" id="UP000237271"/>
    </source>
</evidence>
<dbReference type="AlphaFoldDB" id="A0A2P4YJ07"/>
<dbReference type="InterPro" id="IPR039309">
    <property type="entry name" value="BT1"/>
</dbReference>
<protein>
    <submittedName>
        <fullName evidence="7">Folate-Biopterin Transporter (FBT) Family</fullName>
    </submittedName>
</protein>
<dbReference type="EMBL" id="NCKW01002328">
    <property type="protein sequence ID" value="POM77794.1"/>
    <property type="molecule type" value="Genomic_DNA"/>
</dbReference>
<evidence type="ECO:0000256" key="1">
    <source>
        <dbReference type="ARBA" id="ARBA00004141"/>
    </source>
</evidence>
<keyword evidence="4 6" id="KW-1133">Transmembrane helix</keyword>
<feature type="transmembrane region" description="Helical" evidence="6">
    <location>
        <begin position="92"/>
        <end position="113"/>
    </location>
</feature>
<evidence type="ECO:0000256" key="3">
    <source>
        <dbReference type="ARBA" id="ARBA00022692"/>
    </source>
</evidence>
<sequence length="158" mass="17886">MLTTWDVVRNQWFWLGLPIVETIPSSINFIVSTFVVVELADKGNEAAIYGLLTTVGNLSNPFSATLTKTINEPFAVRNRDILNDSYTTRRDITVIVLISYASKLLSLLFLVLLPRQKTQTQVLKRCGHRSKVLGGITIVYLTRRELSEATRCMLHFVK</sequence>